<sequence>MPVSNSQDPTDRPVCGYNARFLFLFLCTSAIHMDLMNEWFSASLGSDDNGAKTGVLEFGFEDLRRVMLVIALKALERKRQGGKIEATMGLSFLPAVFSRHSWHFGRFSLFKPSLTLRSRVMPYATHWVCCRCKFGPMSIENYPACINCQHRGAKSPCCHHECLRDHDSYHYAAEMSSYAAQREPEFDNPAVISIPQMSHDRRYFRAAPTYLYVCLRLRRWPKSLPARALDALTCSHDACPYCHYSNKFDNSHLGVASLCS</sequence>
<dbReference type="OrthoDB" id="4177029at2759"/>
<name>A0A0J8TMF8_COCIT</name>
<evidence type="ECO:0000313" key="2">
    <source>
        <dbReference type="Proteomes" id="UP000054559"/>
    </source>
</evidence>
<organism evidence="1 2">
    <name type="scientific">Coccidioides immitis RMSCC 3703</name>
    <dbReference type="NCBI Taxonomy" id="454286"/>
    <lineage>
        <taxon>Eukaryota</taxon>
        <taxon>Fungi</taxon>
        <taxon>Dikarya</taxon>
        <taxon>Ascomycota</taxon>
        <taxon>Pezizomycotina</taxon>
        <taxon>Eurotiomycetes</taxon>
        <taxon>Eurotiomycetidae</taxon>
        <taxon>Onygenales</taxon>
        <taxon>Onygenaceae</taxon>
        <taxon>Coccidioides</taxon>
    </lineage>
</organism>
<reference evidence="2" key="1">
    <citation type="journal article" date="2010" name="Genome Res.">
        <title>Population genomic sequencing of Coccidioides fungi reveals recent hybridization and transposon control.</title>
        <authorList>
            <person name="Neafsey D.E."/>
            <person name="Barker B.M."/>
            <person name="Sharpton T.J."/>
            <person name="Stajich J.E."/>
            <person name="Park D.J."/>
            <person name="Whiston E."/>
            <person name="Hung C.-Y."/>
            <person name="McMahan C."/>
            <person name="White J."/>
            <person name="Sykes S."/>
            <person name="Heiman D."/>
            <person name="Young S."/>
            <person name="Zeng Q."/>
            <person name="Abouelleil A."/>
            <person name="Aftuck L."/>
            <person name="Bessette D."/>
            <person name="Brown A."/>
            <person name="FitzGerald M."/>
            <person name="Lui A."/>
            <person name="Macdonald J.P."/>
            <person name="Priest M."/>
            <person name="Orbach M.J."/>
            <person name="Galgiani J.N."/>
            <person name="Kirkland T.N."/>
            <person name="Cole G.T."/>
            <person name="Birren B.W."/>
            <person name="Henn M.R."/>
            <person name="Taylor J.W."/>
            <person name="Rounsley S.D."/>
        </authorList>
    </citation>
    <scope>NUCLEOTIDE SEQUENCE [LARGE SCALE GENOMIC DNA]</scope>
    <source>
        <strain evidence="2">RMSCC 3703</strain>
    </source>
</reference>
<proteinExistence type="predicted"/>
<gene>
    <name evidence="1" type="ORF">CISG_00812</name>
</gene>
<dbReference type="EMBL" id="DS268119">
    <property type="protein sequence ID" value="KMU74882.1"/>
    <property type="molecule type" value="Genomic_DNA"/>
</dbReference>
<accession>A0A0J8TMF8</accession>
<evidence type="ECO:0000313" key="1">
    <source>
        <dbReference type="EMBL" id="KMU74882.1"/>
    </source>
</evidence>
<protein>
    <submittedName>
        <fullName evidence="1">Uncharacterized protein</fullName>
    </submittedName>
</protein>
<dbReference type="Proteomes" id="UP000054559">
    <property type="component" value="Unassembled WGS sequence"/>
</dbReference>
<dbReference type="AlphaFoldDB" id="A0A0J8TMF8"/>